<organism evidence="2 4">
    <name type="scientific">Serratia marcescens</name>
    <dbReference type="NCBI Taxonomy" id="615"/>
    <lineage>
        <taxon>Bacteria</taxon>
        <taxon>Pseudomonadati</taxon>
        <taxon>Pseudomonadota</taxon>
        <taxon>Gammaproteobacteria</taxon>
        <taxon>Enterobacterales</taxon>
        <taxon>Yersiniaceae</taxon>
        <taxon>Serratia</taxon>
    </lineage>
</organism>
<protein>
    <submittedName>
        <fullName evidence="2">4-hydroxythreonine-4-phosphate dehydrogenase</fullName>
    </submittedName>
</protein>
<reference evidence="1 5" key="3">
    <citation type="submission" date="2018-05" db="EMBL/GenBank/DDBJ databases">
        <title>Klebsiella quasipneumonaiae provides a window into carbapenemase gene transfer, plasmid rearrangements and nosocomial acquisition from the hospital environment.</title>
        <authorList>
            <person name="Mathers A.J."/>
            <person name="Vegesana K."/>
            <person name="Stoesser N."/>
            <person name="Crook D."/>
            <person name="Vaughan A."/>
            <person name="Barry K."/>
            <person name="Parikh H."/>
            <person name="Sebra R."/>
            <person name="Kotay S."/>
            <person name="Walker A.S."/>
            <person name="Sheppard A.E."/>
        </authorList>
    </citation>
    <scope>NUCLEOTIDE SEQUENCE [LARGE SCALE GENOMIC DNA]</scope>
    <source>
        <strain evidence="1 5">CAV1761</strain>
    </source>
</reference>
<reference evidence="2" key="2">
    <citation type="journal article" date="2017" name="PLoS ONE">
        <title>Genomic and phenotypic characterisation of fluoroquinolone resistance mechanisms in Enterobacteriaceae in Durban, South Africa.</title>
        <authorList>
            <person name="Osei Sekyere J."/>
            <person name="Amoako D.G."/>
        </authorList>
    </citation>
    <scope>NUCLEOTIDE SEQUENCE</scope>
    <source>
        <strain evidence="2">945174350</strain>
    </source>
</reference>
<keyword evidence="6" id="KW-1185">Reference proteome</keyword>
<dbReference type="Proteomes" id="UP000050489">
    <property type="component" value="Unassembled WGS sequence"/>
</dbReference>
<reference evidence="3" key="4">
    <citation type="submission" date="2018-06" db="EMBL/GenBank/DDBJ databases">
        <title>Serratia marcescens genome sequencing and assembly.</title>
        <authorList>
            <person name="Martins R.C.R."/>
            <person name="Perdigao-Neto L.V."/>
            <person name="Costa S.F."/>
            <person name="Levin A.S.S."/>
        </authorList>
    </citation>
    <scope>NUCLEOTIDE SEQUENCE</scope>
    <source>
        <strain evidence="3">1283</strain>
    </source>
</reference>
<reference evidence="3" key="5">
    <citation type="submission" date="2018-06" db="EMBL/GenBank/DDBJ databases">
        <authorList>
            <person name="Martins R.C."/>
            <person name="Perdigao-Neto L.V."/>
            <person name="Costa S.F."/>
            <person name="Levin A.S.S."/>
        </authorList>
    </citation>
    <scope>NUCLEOTIDE SEQUENCE</scope>
    <source>
        <strain evidence="3">1283</strain>
    </source>
</reference>
<dbReference type="AlphaFoldDB" id="A0A5P6GSF0"/>
<evidence type="ECO:0000313" key="6">
    <source>
        <dbReference type="Proteomes" id="UP000247823"/>
    </source>
</evidence>
<dbReference type="EMBL" id="QJQB01000161">
    <property type="protein sequence ID" value="PYA71010.1"/>
    <property type="molecule type" value="Genomic_DNA"/>
</dbReference>
<dbReference type="EMBL" id="LJEX02000105">
    <property type="protein sequence ID" value="OCO83303.1"/>
    <property type="molecule type" value="Genomic_DNA"/>
</dbReference>
<evidence type="ECO:0000313" key="5">
    <source>
        <dbReference type="Proteomes" id="UP000245399"/>
    </source>
</evidence>
<evidence type="ECO:0000313" key="1">
    <source>
        <dbReference type="EMBL" id="AWL67314.1"/>
    </source>
</evidence>
<gene>
    <name evidence="2" type="ORF">AN695_0219565</name>
    <name evidence="1" type="ORF">DKC05_06370</name>
    <name evidence="3" type="ORF">DMW51_07025</name>
</gene>
<evidence type="ECO:0000313" key="2">
    <source>
        <dbReference type="EMBL" id="OCO83303.1"/>
    </source>
</evidence>
<evidence type="ECO:0000313" key="4">
    <source>
        <dbReference type="Proteomes" id="UP000050489"/>
    </source>
</evidence>
<reference evidence="4" key="1">
    <citation type="submission" date="2016-04" db="EMBL/GenBank/DDBJ databases">
        <authorList>
            <person name="Osei Sekyere J."/>
            <person name="Sivertsen A."/>
            <person name="Pedersen A.T."/>
            <person name="Sundsfjord A."/>
        </authorList>
    </citation>
    <scope>NUCLEOTIDE SEQUENCE [LARGE SCALE GENOMIC DNA]</scope>
    <source>
        <strain evidence="4">945174350</strain>
    </source>
</reference>
<name>A0A5P6GSF0_SERMA</name>
<proteinExistence type="predicted"/>
<dbReference type="SUPFAM" id="SSF51366">
    <property type="entry name" value="Ribulose-phoshate binding barrel"/>
    <property type="match status" value="1"/>
</dbReference>
<evidence type="ECO:0000313" key="3">
    <source>
        <dbReference type="EMBL" id="PYA71010.1"/>
    </source>
</evidence>
<sequence length="230" mass="24281">MHTPEFIFMLTRNDSTVPDAQARLPEVLAAGVKHIGFKDIGLPLDQLKLLAQAIHAGGATAYLEVVSLDEDSEMNSARAALALGVDVLMGGTRPESVLPIIRQSGLRYYPFAGRISGHPSVLEGDIDDIVASARQRAALPGVTGLDLLAYRFAGDVPTLIRRVCDAVDKPVYIAGSIDREDRIAAVVTGNAVGFTVGTAALDGVFPADKPGLTAQINAVKCLIGNVIRKL</sequence>
<dbReference type="Proteomes" id="UP000247823">
    <property type="component" value="Unassembled WGS sequence"/>
</dbReference>
<dbReference type="RefSeq" id="WP_047728007.1">
    <property type="nucleotide sequence ID" value="NZ_CADDTT010000009.1"/>
</dbReference>
<dbReference type="InterPro" id="IPR011060">
    <property type="entry name" value="RibuloseP-bd_barrel"/>
</dbReference>
<accession>A0A5P6GSF0</accession>
<dbReference type="Proteomes" id="UP000245399">
    <property type="component" value="Chromosome"/>
</dbReference>
<dbReference type="EMBL" id="CP029449">
    <property type="protein sequence ID" value="AWL67314.1"/>
    <property type="molecule type" value="Genomic_DNA"/>
</dbReference>